<evidence type="ECO:0000259" key="7">
    <source>
        <dbReference type="PROSITE" id="PS50142"/>
    </source>
</evidence>
<evidence type="ECO:0000256" key="3">
    <source>
        <dbReference type="ARBA" id="ARBA00022801"/>
    </source>
</evidence>
<dbReference type="Gene3D" id="2.170.260.10">
    <property type="entry name" value="paz domain"/>
    <property type="match status" value="1"/>
</dbReference>
<evidence type="ECO:0000256" key="4">
    <source>
        <dbReference type="ARBA" id="ARBA00022806"/>
    </source>
</evidence>
<evidence type="ECO:0000313" key="9">
    <source>
        <dbReference type="Proteomes" id="UP000298030"/>
    </source>
</evidence>
<dbReference type="InterPro" id="IPR027417">
    <property type="entry name" value="P-loop_NTPase"/>
</dbReference>
<sequence>MHNIHSILIEDAQAIRNQDSHSFLPVVRLMNDYYMTIPESSRPRICAIAISSASSPSNFDSKMLRLEQVLASLVSGVTTERRREVSDLPDRPDERVILYDQASAQQTKTVLYKQLRDIDKNKKVARKYFRAADVASAQLGSCAADLVWKPALKDIEESIPTWHEDDGSDPSQRVLLRIRDAIQNCTFAMPNLNPSAAGFNVSHKFLRLLQALESCKGYGETFKGVVLVQHRPIAYVLAEMLRMLNDKLPFARAIALSGREDFPTQQEIFSNFANGKYNLLIATRSIEDLDIPKASVIIRFDLFDGQISHAQASACANGRESHLIHLVKRNDDDERHLLNRSSTHSIELLHWAETLHLSPRVAVPPCTVKGNSQTYLSDSEDESSDQEFLTHPVTGGRVHLENATGVFICWVSRLESSLLKKAESMSLFNFQVNPGKKERRETSFTCSISLPGTEIDGLVGPPAPTQHLARRAAAFEACRRLLSLSLLGHHVVPLPSSLSVRRRGLEDLNSEKTAGTRRYPRQQPTFWTHGHTGPISSLYPTVITVSSDGEPYAPIVVLTRQPFPSPPPFNLFMGGKALPIKLYSGAAISLAGEQANVIHAFTLRLFRSILNKPFACDLEAHTFLLAPLASSWKVGEILGVRLPQLGDRLDWDLMKNVAEKWAVAIDTSHIEEDMTDALIQDRWLEFTRRYLVVKVRKDMTPLSKPDPTDRENGYPSFLAFVQDKRQGFEGLRDNSQPLLQVDRVLSVLNNLSPRVKDLTPPAKSPAKYLIPELCPKFLLPASVFRTAVILPSALWKIDDWLVVKEMNHRFFDNAIREDLLYEALTAHGAGMEKDYERLELLGDSFLKYISSIFVFVANPTQNEGSLHISRQKLIANKSLLQASVRVNTPPYIRSTMFNVRTWVPPNYITLALTGKDKSKVSVAADGPDVSGEAPPAHPPTEPPVGAVQGKSQDAGPSAAVSADTEGKMDVDQTAAELAMQLEIPGQLSDGKKKAKKGRKKRQEEDIAGQPLGDKAIADVAEALIAAAYISGGREAALRVLKILTMPLPGITTWSDFGARVAIPLPHRVAQLRPGSAEAVEDIIGHKFSQPHLLAQAMTHTSHKISGMTSYERLEFIGDAILDFMVVRFIFDRDHALSPGGLSLLKSAMVSNATLAAICVSCGLQDHLLFDSHQLAVNIREYAQKITEKADQEYRDAEAEGRRPGQYWAGIEPPKALSDLIESIIGAVYISDNFSPVGAEAFFDNVLRPFFDKHITLQTLTEHPTKTLFELVQAHGCQAMKITRENVKSGVTKCRVIIHEEVVASDEGPTPTSAARSTSLLALEAIKEDTNVLWKICDCRSRAKDKNAWMAQGLDKALSSLIAEEPQ</sequence>
<feature type="domain" description="RNase III" evidence="7">
    <location>
        <begin position="1076"/>
        <end position="1232"/>
    </location>
</feature>
<dbReference type="SUPFAM" id="SSF52540">
    <property type="entry name" value="P-loop containing nucleoside triphosphate hydrolases"/>
    <property type="match status" value="1"/>
</dbReference>
<dbReference type="PROSITE" id="PS50142">
    <property type="entry name" value="RNASE_3_2"/>
    <property type="match status" value="2"/>
</dbReference>
<feature type="region of interest" description="Disordered" evidence="6">
    <location>
        <begin position="981"/>
        <end position="1007"/>
    </location>
</feature>
<dbReference type="GO" id="GO:0005524">
    <property type="term" value="F:ATP binding"/>
    <property type="evidence" value="ECO:0007669"/>
    <property type="project" value="UniProtKB-KW"/>
</dbReference>
<dbReference type="InterPro" id="IPR038248">
    <property type="entry name" value="Dicer_dimer_sf"/>
</dbReference>
<comment type="caution">
    <text evidence="8">The sequence shown here is derived from an EMBL/GenBank/DDBJ whole genome shotgun (WGS) entry which is preliminary data.</text>
</comment>
<reference evidence="8 9" key="1">
    <citation type="journal article" date="2019" name="Nat. Ecol. Evol.">
        <title>Megaphylogeny resolves global patterns of mushroom evolution.</title>
        <authorList>
            <person name="Varga T."/>
            <person name="Krizsan K."/>
            <person name="Foldi C."/>
            <person name="Dima B."/>
            <person name="Sanchez-Garcia M."/>
            <person name="Sanchez-Ramirez S."/>
            <person name="Szollosi G.J."/>
            <person name="Szarkandi J.G."/>
            <person name="Papp V."/>
            <person name="Albert L."/>
            <person name="Andreopoulos W."/>
            <person name="Angelini C."/>
            <person name="Antonin V."/>
            <person name="Barry K.W."/>
            <person name="Bougher N.L."/>
            <person name="Buchanan P."/>
            <person name="Buyck B."/>
            <person name="Bense V."/>
            <person name="Catcheside P."/>
            <person name="Chovatia M."/>
            <person name="Cooper J."/>
            <person name="Damon W."/>
            <person name="Desjardin D."/>
            <person name="Finy P."/>
            <person name="Geml J."/>
            <person name="Haridas S."/>
            <person name="Hughes K."/>
            <person name="Justo A."/>
            <person name="Karasinski D."/>
            <person name="Kautmanova I."/>
            <person name="Kiss B."/>
            <person name="Kocsube S."/>
            <person name="Kotiranta H."/>
            <person name="LaButti K.M."/>
            <person name="Lechner B.E."/>
            <person name="Liimatainen K."/>
            <person name="Lipzen A."/>
            <person name="Lukacs Z."/>
            <person name="Mihaltcheva S."/>
            <person name="Morgado L.N."/>
            <person name="Niskanen T."/>
            <person name="Noordeloos M.E."/>
            <person name="Ohm R.A."/>
            <person name="Ortiz-Santana B."/>
            <person name="Ovrebo C."/>
            <person name="Racz N."/>
            <person name="Riley R."/>
            <person name="Savchenko A."/>
            <person name="Shiryaev A."/>
            <person name="Soop K."/>
            <person name="Spirin V."/>
            <person name="Szebenyi C."/>
            <person name="Tomsovsky M."/>
            <person name="Tulloss R.E."/>
            <person name="Uehling J."/>
            <person name="Grigoriev I.V."/>
            <person name="Vagvolgyi C."/>
            <person name="Papp T."/>
            <person name="Martin F.M."/>
            <person name="Miettinen O."/>
            <person name="Hibbett D.S."/>
            <person name="Nagy L.G."/>
        </authorList>
    </citation>
    <scope>NUCLEOTIDE SEQUENCE [LARGE SCALE GENOMIC DNA]</scope>
    <source>
        <strain evidence="8 9">FP101781</strain>
    </source>
</reference>
<dbReference type="InterPro" id="IPR001650">
    <property type="entry name" value="Helicase_C-like"/>
</dbReference>
<evidence type="ECO:0000256" key="2">
    <source>
        <dbReference type="ARBA" id="ARBA00022741"/>
    </source>
</evidence>
<keyword evidence="9" id="KW-1185">Reference proteome</keyword>
<feature type="domain" description="RNase III" evidence="7">
    <location>
        <begin position="804"/>
        <end position="1032"/>
    </location>
</feature>
<keyword evidence="1" id="KW-0677">Repeat</keyword>
<dbReference type="STRING" id="71717.A0A4Y7T7H6"/>
<protein>
    <submittedName>
        <fullName evidence="8">Ribonuclease III</fullName>
    </submittedName>
</protein>
<accession>A0A4Y7T7H6</accession>
<dbReference type="SMART" id="SM00535">
    <property type="entry name" value="RIBOc"/>
    <property type="match status" value="2"/>
</dbReference>
<dbReference type="EMBL" id="QPFP01000024">
    <property type="protein sequence ID" value="TEB30136.1"/>
    <property type="molecule type" value="Genomic_DNA"/>
</dbReference>
<dbReference type="PANTHER" id="PTHR14950:SF37">
    <property type="entry name" value="ENDORIBONUCLEASE DICER"/>
    <property type="match status" value="1"/>
</dbReference>
<dbReference type="GO" id="GO:0004386">
    <property type="term" value="F:helicase activity"/>
    <property type="evidence" value="ECO:0007669"/>
    <property type="project" value="UniProtKB-KW"/>
</dbReference>
<evidence type="ECO:0000256" key="6">
    <source>
        <dbReference type="SAM" id="MobiDB-lite"/>
    </source>
</evidence>
<dbReference type="InterPro" id="IPR005034">
    <property type="entry name" value="Dicer_dimerisation"/>
</dbReference>
<dbReference type="Gene3D" id="3.40.50.300">
    <property type="entry name" value="P-loop containing nucleotide triphosphate hydrolases"/>
    <property type="match status" value="1"/>
</dbReference>
<gene>
    <name evidence="8" type="ORF">FA13DRAFT_1764622</name>
</gene>
<dbReference type="InterPro" id="IPR036389">
    <property type="entry name" value="RNase_III_sf"/>
</dbReference>
<evidence type="ECO:0000313" key="8">
    <source>
        <dbReference type="EMBL" id="TEB30136.1"/>
    </source>
</evidence>
<keyword evidence="3" id="KW-0378">Hydrolase</keyword>
<name>A0A4Y7T7H6_COPMI</name>
<dbReference type="Gene3D" id="3.30.160.380">
    <property type="entry name" value="Dicer dimerisation domain"/>
    <property type="match status" value="1"/>
</dbReference>
<keyword evidence="4" id="KW-0347">Helicase</keyword>
<dbReference type="Proteomes" id="UP000298030">
    <property type="component" value="Unassembled WGS sequence"/>
</dbReference>
<dbReference type="GO" id="GO:0031047">
    <property type="term" value="P:regulatory ncRNA-mediated gene silencing"/>
    <property type="evidence" value="ECO:0007669"/>
    <property type="project" value="UniProtKB-ARBA"/>
</dbReference>
<dbReference type="PANTHER" id="PTHR14950">
    <property type="entry name" value="DICER-RELATED"/>
    <property type="match status" value="1"/>
</dbReference>
<dbReference type="GO" id="GO:0004525">
    <property type="term" value="F:ribonuclease III activity"/>
    <property type="evidence" value="ECO:0007669"/>
    <property type="project" value="InterPro"/>
</dbReference>
<dbReference type="Pfam" id="PF03368">
    <property type="entry name" value="Dicer_dimer"/>
    <property type="match status" value="1"/>
</dbReference>
<dbReference type="InterPro" id="IPR000999">
    <property type="entry name" value="RNase_III_dom"/>
</dbReference>
<proteinExistence type="predicted"/>
<feature type="region of interest" description="Disordered" evidence="6">
    <location>
        <begin position="919"/>
        <end position="968"/>
    </location>
</feature>
<dbReference type="OrthoDB" id="416741at2759"/>
<dbReference type="CDD" id="cd00593">
    <property type="entry name" value="RIBOc"/>
    <property type="match status" value="2"/>
</dbReference>
<dbReference type="SUPFAM" id="SSF69065">
    <property type="entry name" value="RNase III domain-like"/>
    <property type="match status" value="2"/>
</dbReference>
<dbReference type="GO" id="GO:0006396">
    <property type="term" value="P:RNA processing"/>
    <property type="evidence" value="ECO:0007669"/>
    <property type="project" value="InterPro"/>
</dbReference>
<keyword evidence="5" id="KW-0067">ATP-binding</keyword>
<dbReference type="Gene3D" id="1.10.1520.10">
    <property type="entry name" value="Ribonuclease III domain"/>
    <property type="match status" value="2"/>
</dbReference>
<organism evidence="8 9">
    <name type="scientific">Coprinellus micaceus</name>
    <name type="common">Glistening ink-cap mushroom</name>
    <name type="synonym">Coprinus micaceus</name>
    <dbReference type="NCBI Taxonomy" id="71717"/>
    <lineage>
        <taxon>Eukaryota</taxon>
        <taxon>Fungi</taxon>
        <taxon>Dikarya</taxon>
        <taxon>Basidiomycota</taxon>
        <taxon>Agaricomycotina</taxon>
        <taxon>Agaricomycetes</taxon>
        <taxon>Agaricomycetidae</taxon>
        <taxon>Agaricales</taxon>
        <taxon>Agaricineae</taxon>
        <taxon>Psathyrellaceae</taxon>
        <taxon>Coprinellus</taxon>
    </lineage>
</organism>
<keyword evidence="2" id="KW-0547">Nucleotide-binding</keyword>
<dbReference type="Pfam" id="PF00636">
    <property type="entry name" value="Ribonuclease_3"/>
    <property type="match status" value="2"/>
</dbReference>
<dbReference type="Pfam" id="PF00271">
    <property type="entry name" value="Helicase_C"/>
    <property type="match status" value="1"/>
</dbReference>
<evidence type="ECO:0000256" key="5">
    <source>
        <dbReference type="ARBA" id="ARBA00022840"/>
    </source>
</evidence>
<evidence type="ECO:0000256" key="1">
    <source>
        <dbReference type="ARBA" id="ARBA00022737"/>
    </source>
</evidence>